<dbReference type="PROSITE" id="PS51465">
    <property type="entry name" value="KAZAL_2"/>
    <property type="match status" value="1"/>
</dbReference>
<dbReference type="Pfam" id="PF00050">
    <property type="entry name" value="Kazal_1"/>
    <property type="match status" value="1"/>
</dbReference>
<evidence type="ECO:0000313" key="3">
    <source>
        <dbReference type="EMBL" id="RMA79399.1"/>
    </source>
</evidence>
<name>A0A3M0A784_9GAMM</name>
<accession>A0A3M0A784</accession>
<dbReference type="AlphaFoldDB" id="A0A3M0A784"/>
<dbReference type="OrthoDB" id="5298703at2"/>
<protein>
    <submittedName>
        <fullName evidence="3">Kazal-type serine protease inhibitor-like protein</fullName>
    </submittedName>
</protein>
<feature type="domain" description="Kazal-like" evidence="2">
    <location>
        <begin position="36"/>
        <end position="94"/>
    </location>
</feature>
<keyword evidence="4" id="KW-1185">Reference proteome</keyword>
<evidence type="ECO:0000256" key="1">
    <source>
        <dbReference type="SAM" id="SignalP"/>
    </source>
</evidence>
<keyword evidence="1" id="KW-0732">Signal</keyword>
<feature type="chain" id="PRO_5018190757" evidence="1">
    <location>
        <begin position="21"/>
        <end position="104"/>
    </location>
</feature>
<dbReference type="PROSITE" id="PS51257">
    <property type="entry name" value="PROKAR_LIPOPROTEIN"/>
    <property type="match status" value="1"/>
</dbReference>
<comment type="caution">
    <text evidence="3">The sequence shown here is derived from an EMBL/GenBank/DDBJ whole genome shotgun (WGS) entry which is preliminary data.</text>
</comment>
<dbReference type="InterPro" id="IPR002350">
    <property type="entry name" value="Kazal_dom"/>
</dbReference>
<feature type="signal peptide" evidence="1">
    <location>
        <begin position="1"/>
        <end position="20"/>
    </location>
</feature>
<evidence type="ECO:0000259" key="2">
    <source>
        <dbReference type="PROSITE" id="PS51465"/>
    </source>
</evidence>
<organism evidence="3 4">
    <name type="scientific">Umboniibacter marinipuniceus</name>
    <dbReference type="NCBI Taxonomy" id="569599"/>
    <lineage>
        <taxon>Bacteria</taxon>
        <taxon>Pseudomonadati</taxon>
        <taxon>Pseudomonadota</taxon>
        <taxon>Gammaproteobacteria</taxon>
        <taxon>Cellvibrionales</taxon>
        <taxon>Cellvibrionaceae</taxon>
        <taxon>Umboniibacter</taxon>
    </lineage>
</organism>
<evidence type="ECO:0000313" key="4">
    <source>
        <dbReference type="Proteomes" id="UP000267187"/>
    </source>
</evidence>
<dbReference type="RefSeq" id="WP_121877155.1">
    <property type="nucleotide sequence ID" value="NZ_REFJ01000004.1"/>
</dbReference>
<dbReference type="Gene3D" id="3.30.60.30">
    <property type="match status" value="1"/>
</dbReference>
<dbReference type="SUPFAM" id="SSF100895">
    <property type="entry name" value="Kazal-type serine protease inhibitors"/>
    <property type="match status" value="1"/>
</dbReference>
<gene>
    <name evidence="3" type="ORF">DFR27_1839</name>
</gene>
<dbReference type="CDD" id="cd00104">
    <property type="entry name" value="KAZAL_FS"/>
    <property type="match status" value="1"/>
</dbReference>
<sequence>MPFRVVFGTFLLLLSLSACAPFTLPGDESEEAEASQPIKVECPHFPADGALTICTMEYMPVCGQDTQGEWRTYANACDACASGATHHLANSCEMHANSEESNGK</sequence>
<dbReference type="InterPro" id="IPR036058">
    <property type="entry name" value="Kazal_dom_sf"/>
</dbReference>
<proteinExistence type="predicted"/>
<reference evidence="3 4" key="1">
    <citation type="submission" date="2018-10" db="EMBL/GenBank/DDBJ databases">
        <title>Genomic Encyclopedia of Type Strains, Phase IV (KMG-IV): sequencing the most valuable type-strain genomes for metagenomic binning, comparative biology and taxonomic classification.</title>
        <authorList>
            <person name="Goeker M."/>
        </authorList>
    </citation>
    <scope>NUCLEOTIDE SEQUENCE [LARGE SCALE GENOMIC DNA]</scope>
    <source>
        <strain evidence="3 4">DSM 25080</strain>
    </source>
</reference>
<dbReference type="EMBL" id="REFJ01000004">
    <property type="protein sequence ID" value="RMA79399.1"/>
    <property type="molecule type" value="Genomic_DNA"/>
</dbReference>
<dbReference type="Proteomes" id="UP000267187">
    <property type="component" value="Unassembled WGS sequence"/>
</dbReference>